<dbReference type="GO" id="GO:0006351">
    <property type="term" value="P:DNA-templated transcription"/>
    <property type="evidence" value="ECO:0007669"/>
    <property type="project" value="InterPro"/>
</dbReference>
<dbReference type="InterPro" id="IPR007219">
    <property type="entry name" value="XnlR_reg_dom"/>
</dbReference>
<feature type="compositionally biased region" description="Polar residues" evidence="7">
    <location>
        <begin position="87"/>
        <end position="97"/>
    </location>
</feature>
<sequence>MKRKSVGTEFDTQESMSPANGRRRVNGRACTHCHQLKIRCDILVKGSPCTGCSSRNRPGCHIYQKKQRRQPTSRLQPVPIRPRESTPTDLATDSSSPLEADTVHVHTSVRDEDGEHEASNLADFLGRHDMKETDYGRLTRVCFIGTGMSNCHYLVRQNFPRAGDENSVHLGYSQMRLKGSSYYRFVPPEILERPDKKLADRLLRAYFDSVNCGWPIVDEEEFKVQYEGKDPENPLSSALMNAIFLVGAHVLSSHDENMHSLQPMFFRRAKTLIDYQFETDRLVYVQVALLMTWHSDGFEEVAGSAWHWIGIAARTAMAFGMYRDATRSRMLPVHKRVYTRLWWVLFQFDTISALSSGRPQVINLDDSDVPDLEYSHFEGIPSAQKDFVIYQTKLCIIISRAMREGWALKSSPEDRVRATRRADESLAEFILQLPPKVQLKYSSLDTWQSILHLTYNNFVILVHRPLPKQNTEDVRTDQCNDPVLCGDSAKTIAAIFETLPQDALSTLWLYSTNVLITATIHIIHEAGSSKPIVAARSLHILEILMMALRGLSKHWHYARAWLHFVEQRALKLKQQRAAKAVQAGGPDEENGQAAASPAGPEEASPSRENEDRCDREGSALTVPITPYMVPLQGNDPNHVSSSSYTPAALIALTSQLRLIVIPHNITTWIIPGFPLYSLNEGEKGTSAVFPV</sequence>
<dbReference type="EMBL" id="NKCL01000012">
    <property type="protein sequence ID" value="RSL89899.1"/>
    <property type="molecule type" value="Genomic_DNA"/>
</dbReference>
<evidence type="ECO:0000256" key="1">
    <source>
        <dbReference type="ARBA" id="ARBA00022723"/>
    </source>
</evidence>
<evidence type="ECO:0000256" key="2">
    <source>
        <dbReference type="ARBA" id="ARBA00022833"/>
    </source>
</evidence>
<name>A0A428SJH2_9HYPO</name>
<dbReference type="PROSITE" id="PS00463">
    <property type="entry name" value="ZN2_CY6_FUNGAL_1"/>
    <property type="match status" value="1"/>
</dbReference>
<dbReference type="GO" id="GO:0003677">
    <property type="term" value="F:DNA binding"/>
    <property type="evidence" value="ECO:0007669"/>
    <property type="project" value="UniProtKB-KW"/>
</dbReference>
<dbReference type="PROSITE" id="PS50048">
    <property type="entry name" value="ZN2_CY6_FUNGAL_2"/>
    <property type="match status" value="1"/>
</dbReference>
<dbReference type="InterPro" id="IPR052073">
    <property type="entry name" value="Amide_Lactam_Regulators"/>
</dbReference>
<feature type="domain" description="Zn(2)-C6 fungal-type" evidence="8">
    <location>
        <begin position="29"/>
        <end position="62"/>
    </location>
</feature>
<evidence type="ECO:0000256" key="6">
    <source>
        <dbReference type="ARBA" id="ARBA00023242"/>
    </source>
</evidence>
<evidence type="ECO:0000256" key="3">
    <source>
        <dbReference type="ARBA" id="ARBA00023015"/>
    </source>
</evidence>
<accession>A0A428SJH2</accession>
<keyword evidence="5" id="KW-0804">Transcription</keyword>
<keyword evidence="2" id="KW-0862">Zinc</keyword>
<evidence type="ECO:0000256" key="5">
    <source>
        <dbReference type="ARBA" id="ARBA00023163"/>
    </source>
</evidence>
<evidence type="ECO:0000256" key="7">
    <source>
        <dbReference type="SAM" id="MobiDB-lite"/>
    </source>
</evidence>
<comment type="caution">
    <text evidence="9">The sequence shown here is derived from an EMBL/GenBank/DDBJ whole genome shotgun (WGS) entry which is preliminary data.</text>
</comment>
<evidence type="ECO:0000313" key="10">
    <source>
        <dbReference type="Proteomes" id="UP000287972"/>
    </source>
</evidence>
<dbReference type="GO" id="GO:0000981">
    <property type="term" value="F:DNA-binding transcription factor activity, RNA polymerase II-specific"/>
    <property type="evidence" value="ECO:0007669"/>
    <property type="project" value="InterPro"/>
</dbReference>
<feature type="region of interest" description="Disordered" evidence="7">
    <location>
        <begin position="577"/>
        <end position="615"/>
    </location>
</feature>
<feature type="compositionally biased region" description="Low complexity" evidence="7">
    <location>
        <begin position="593"/>
        <end position="603"/>
    </location>
</feature>
<dbReference type="AlphaFoldDB" id="A0A428SJH2"/>
<proteinExistence type="predicted"/>
<keyword evidence="6" id="KW-0539">Nucleus</keyword>
<evidence type="ECO:0000256" key="4">
    <source>
        <dbReference type="ARBA" id="ARBA00023125"/>
    </source>
</evidence>
<dbReference type="SMART" id="SM00066">
    <property type="entry name" value="GAL4"/>
    <property type="match status" value="1"/>
</dbReference>
<feature type="region of interest" description="Disordered" evidence="7">
    <location>
        <begin position="1"/>
        <end position="24"/>
    </location>
</feature>
<evidence type="ECO:0000313" key="9">
    <source>
        <dbReference type="EMBL" id="RSL89899.1"/>
    </source>
</evidence>
<evidence type="ECO:0000259" key="8">
    <source>
        <dbReference type="PROSITE" id="PS50048"/>
    </source>
</evidence>
<feature type="compositionally biased region" description="Basic and acidic residues" evidence="7">
    <location>
        <begin position="604"/>
        <end position="615"/>
    </location>
</feature>
<dbReference type="Pfam" id="PF04082">
    <property type="entry name" value="Fungal_trans"/>
    <property type="match status" value="1"/>
</dbReference>
<dbReference type="PANTHER" id="PTHR47171">
    <property type="entry name" value="FARA-RELATED"/>
    <property type="match status" value="1"/>
</dbReference>
<dbReference type="Pfam" id="PF00172">
    <property type="entry name" value="Zn_clus"/>
    <property type="match status" value="1"/>
</dbReference>
<dbReference type="CDD" id="cd12148">
    <property type="entry name" value="fungal_TF_MHR"/>
    <property type="match status" value="1"/>
</dbReference>
<organism evidence="9 10">
    <name type="scientific">Fusarium floridanum</name>
    <dbReference type="NCBI Taxonomy" id="1325733"/>
    <lineage>
        <taxon>Eukaryota</taxon>
        <taxon>Fungi</taxon>
        <taxon>Dikarya</taxon>
        <taxon>Ascomycota</taxon>
        <taxon>Pezizomycotina</taxon>
        <taxon>Sordariomycetes</taxon>
        <taxon>Hypocreomycetidae</taxon>
        <taxon>Hypocreales</taxon>
        <taxon>Nectriaceae</taxon>
        <taxon>Fusarium</taxon>
        <taxon>Fusarium solani species complex</taxon>
    </lineage>
</organism>
<protein>
    <recommendedName>
        <fullName evidence="8">Zn(2)-C6 fungal-type domain-containing protein</fullName>
    </recommendedName>
</protein>
<feature type="region of interest" description="Disordered" evidence="7">
    <location>
        <begin position="63"/>
        <end position="101"/>
    </location>
</feature>
<keyword evidence="3" id="KW-0805">Transcription regulation</keyword>
<dbReference type="CDD" id="cd00067">
    <property type="entry name" value="GAL4"/>
    <property type="match status" value="1"/>
</dbReference>
<keyword evidence="4" id="KW-0238">DNA-binding</keyword>
<dbReference type="InterPro" id="IPR001138">
    <property type="entry name" value="Zn2Cys6_DnaBD"/>
</dbReference>
<dbReference type="InterPro" id="IPR036864">
    <property type="entry name" value="Zn2-C6_fun-type_DNA-bd_sf"/>
</dbReference>
<keyword evidence="1" id="KW-0479">Metal-binding</keyword>
<keyword evidence="10" id="KW-1185">Reference proteome</keyword>
<dbReference type="GO" id="GO:0008270">
    <property type="term" value="F:zinc ion binding"/>
    <property type="evidence" value="ECO:0007669"/>
    <property type="project" value="InterPro"/>
</dbReference>
<gene>
    <name evidence="9" type="ORF">CEP51_001003</name>
</gene>
<dbReference type="Proteomes" id="UP000287972">
    <property type="component" value="Unassembled WGS sequence"/>
</dbReference>
<dbReference type="PANTHER" id="PTHR47171:SF4">
    <property type="entry name" value="ACETAMIDASE REGULATORY PROTEIN"/>
    <property type="match status" value="1"/>
</dbReference>
<dbReference type="SMART" id="SM00906">
    <property type="entry name" value="Fungal_trans"/>
    <property type="match status" value="1"/>
</dbReference>
<dbReference type="Gene3D" id="4.10.240.10">
    <property type="entry name" value="Zn(2)-C6 fungal-type DNA-binding domain"/>
    <property type="match status" value="1"/>
</dbReference>
<reference evidence="9 10" key="1">
    <citation type="submission" date="2017-06" db="EMBL/GenBank/DDBJ databases">
        <title>Comparative genomic analysis of Ambrosia Fusariam Clade fungi.</title>
        <authorList>
            <person name="Stajich J.E."/>
            <person name="Carrillo J."/>
            <person name="Kijimoto T."/>
            <person name="Eskalen A."/>
            <person name="O'Donnell K."/>
            <person name="Kasson M."/>
        </authorList>
    </citation>
    <scope>NUCLEOTIDE SEQUENCE [LARGE SCALE GENOMIC DNA]</scope>
    <source>
        <strain evidence="9 10">NRRL62606</strain>
    </source>
</reference>
<dbReference type="SUPFAM" id="SSF57701">
    <property type="entry name" value="Zn2/Cys6 DNA-binding domain"/>
    <property type="match status" value="1"/>
</dbReference>